<dbReference type="Gene3D" id="3.40.47.10">
    <property type="match status" value="1"/>
</dbReference>
<dbReference type="InterPro" id="IPR012328">
    <property type="entry name" value="Chalcone/stilbene_synt_C"/>
</dbReference>
<name>A0A835GWC5_9MAGN</name>
<dbReference type="InterPro" id="IPR013601">
    <property type="entry name" value="FAE1_typ3_polyketide_synth"/>
</dbReference>
<proteinExistence type="predicted"/>
<evidence type="ECO:0000259" key="2">
    <source>
        <dbReference type="Pfam" id="PF02797"/>
    </source>
</evidence>
<dbReference type="EMBL" id="JADFTS010000009">
    <property type="protein sequence ID" value="KAF9588139.1"/>
    <property type="molecule type" value="Genomic_DNA"/>
</dbReference>
<keyword evidence="1" id="KW-0012">Acyltransferase</keyword>
<organism evidence="4 5">
    <name type="scientific">Coptis chinensis</name>
    <dbReference type="NCBI Taxonomy" id="261450"/>
    <lineage>
        <taxon>Eukaryota</taxon>
        <taxon>Viridiplantae</taxon>
        <taxon>Streptophyta</taxon>
        <taxon>Embryophyta</taxon>
        <taxon>Tracheophyta</taxon>
        <taxon>Spermatophyta</taxon>
        <taxon>Magnoliopsida</taxon>
        <taxon>Ranunculales</taxon>
        <taxon>Ranunculaceae</taxon>
        <taxon>Coptidoideae</taxon>
        <taxon>Coptis</taxon>
    </lineage>
</organism>
<dbReference type="GO" id="GO:0016747">
    <property type="term" value="F:acyltransferase activity, transferring groups other than amino-acyl groups"/>
    <property type="evidence" value="ECO:0007669"/>
    <property type="project" value="InterPro"/>
</dbReference>
<dbReference type="InterPro" id="IPR012392">
    <property type="entry name" value="3-ktacl-CoA_syn"/>
</dbReference>
<evidence type="ECO:0000259" key="3">
    <source>
        <dbReference type="Pfam" id="PF08392"/>
    </source>
</evidence>
<keyword evidence="5" id="KW-1185">Reference proteome</keyword>
<feature type="domain" description="FAE" evidence="3">
    <location>
        <begin position="19"/>
        <end position="71"/>
    </location>
</feature>
<dbReference type="InterPro" id="IPR016039">
    <property type="entry name" value="Thiolase-like"/>
</dbReference>
<comment type="caution">
    <text evidence="4">The sequence shown here is derived from an EMBL/GenBank/DDBJ whole genome shotgun (WGS) entry which is preliminary data.</text>
</comment>
<dbReference type="GO" id="GO:0016020">
    <property type="term" value="C:membrane"/>
    <property type="evidence" value="ECO:0007669"/>
    <property type="project" value="InterPro"/>
</dbReference>
<sequence length="198" mass="22217">MGSSLSRNYMIGNMIYILTEDANGKVGVTLSKELSLVAGEALKTNVIKLGPLVVPNAEKLRFFTNLVQRKVLNIQIAPYVPDFKLAFDHICIHAGGKAVLDKVENSLKLTKQQLEPSRMTLYRFGNTSSSSLWYELAYLEAKGRIKWRDKVSQVAFGSGFKCNIAIWQALRTIDPALEKNPWMDELAMHSSHFPCSHD</sequence>
<keyword evidence="1" id="KW-0808">Transferase</keyword>
<protein>
    <recommendedName>
        <fullName evidence="6">Very-long-chain 3-oxoacyl-CoA synthase</fullName>
    </recommendedName>
</protein>
<dbReference type="Pfam" id="PF02797">
    <property type="entry name" value="Chal_sti_synt_C"/>
    <property type="match status" value="1"/>
</dbReference>
<dbReference type="GO" id="GO:0006633">
    <property type="term" value="P:fatty acid biosynthetic process"/>
    <property type="evidence" value="ECO:0007669"/>
    <property type="project" value="InterPro"/>
</dbReference>
<dbReference type="Pfam" id="PF08392">
    <property type="entry name" value="FAE1_CUT1_RppA"/>
    <property type="match status" value="1"/>
</dbReference>
<dbReference type="SUPFAM" id="SSF53901">
    <property type="entry name" value="Thiolase-like"/>
    <property type="match status" value="1"/>
</dbReference>
<evidence type="ECO:0000313" key="5">
    <source>
        <dbReference type="Proteomes" id="UP000631114"/>
    </source>
</evidence>
<feature type="domain" description="Chalcone/stilbene synthase C-terminal" evidence="2">
    <location>
        <begin position="91"/>
        <end position="142"/>
    </location>
</feature>
<dbReference type="Proteomes" id="UP000631114">
    <property type="component" value="Unassembled WGS sequence"/>
</dbReference>
<dbReference type="PANTHER" id="PTHR31561">
    <property type="entry name" value="3-KETOACYL-COA SYNTHASE"/>
    <property type="match status" value="1"/>
</dbReference>
<dbReference type="AlphaFoldDB" id="A0A835GWC5"/>
<accession>A0A835GWC5</accession>
<evidence type="ECO:0008006" key="6">
    <source>
        <dbReference type="Google" id="ProtNLM"/>
    </source>
</evidence>
<reference evidence="4 5" key="1">
    <citation type="submission" date="2020-10" db="EMBL/GenBank/DDBJ databases">
        <title>The Coptis chinensis genome and diversification of protoberbering-type alkaloids.</title>
        <authorList>
            <person name="Wang B."/>
            <person name="Shu S."/>
            <person name="Song C."/>
            <person name="Liu Y."/>
        </authorList>
    </citation>
    <scope>NUCLEOTIDE SEQUENCE [LARGE SCALE GENOMIC DNA]</scope>
    <source>
        <strain evidence="4">HL-2020</strain>
        <tissue evidence="4">Leaf</tissue>
    </source>
</reference>
<gene>
    <name evidence="4" type="ORF">IFM89_007615</name>
</gene>
<dbReference type="OrthoDB" id="329835at2759"/>
<evidence type="ECO:0000313" key="4">
    <source>
        <dbReference type="EMBL" id="KAF9588139.1"/>
    </source>
</evidence>
<evidence type="ECO:0000256" key="1">
    <source>
        <dbReference type="ARBA" id="ARBA00023315"/>
    </source>
</evidence>